<dbReference type="InterPro" id="IPR004360">
    <property type="entry name" value="Glyas_Fos-R_dOase_dom"/>
</dbReference>
<dbReference type="EMBL" id="WKJK01000003">
    <property type="protein sequence ID" value="MRW89780.1"/>
    <property type="molecule type" value="Genomic_DNA"/>
</dbReference>
<reference evidence="3 4" key="1">
    <citation type="submission" date="2019-11" db="EMBL/GenBank/DDBJ databases">
        <title>Novel species isolated from a subtropical stream in China.</title>
        <authorList>
            <person name="Lu H."/>
        </authorList>
    </citation>
    <scope>NUCLEOTIDE SEQUENCE [LARGE SCALE GENOMIC DNA]</scope>
    <source>
        <strain evidence="3 4">FT80W</strain>
    </source>
</reference>
<evidence type="ECO:0000313" key="3">
    <source>
        <dbReference type="EMBL" id="MRW89780.1"/>
    </source>
</evidence>
<evidence type="ECO:0000313" key="4">
    <source>
        <dbReference type="Proteomes" id="UP000433309"/>
    </source>
</evidence>
<dbReference type="InterPro" id="IPR018146">
    <property type="entry name" value="Glyoxalase_1_CS"/>
</dbReference>
<sequence length="317" mass="34330">MNIIGPDALVFGVDDVAACSQYLIDYGLKSVDADANGGRFEALDGTSIVIRHQDDVSLPAPLPTKSMLRKTVYGVADSGTLAAIADELGKDREVRRLADGSLETVDDSGFVLGFQVTVRRELTLAAETINAPGAPAQRGANVVAVDENAAIVPRTLSHVVYFVPDEAKATKFYTDRLGFRCTDRLAGAGPFLQPAGTLDHHTLFLIQTPPFMQGVEHFTFHLGGPTELMQAGTRFVNKGYQSFWGPGRHKFGSNWFWYFNSPLGCHVEYDADMDLHDASWNARTVPMSADASQLFLFQSREKWAPGGPPPGVGAGKP</sequence>
<dbReference type="Pfam" id="PF00903">
    <property type="entry name" value="Glyoxalase"/>
    <property type="match status" value="1"/>
</dbReference>
<dbReference type="Proteomes" id="UP000433309">
    <property type="component" value="Unassembled WGS sequence"/>
</dbReference>
<organism evidence="3 4">
    <name type="scientific">Duganella guangzhouensis</name>
    <dbReference type="NCBI Taxonomy" id="2666084"/>
    <lineage>
        <taxon>Bacteria</taxon>
        <taxon>Pseudomonadati</taxon>
        <taxon>Pseudomonadota</taxon>
        <taxon>Betaproteobacteria</taxon>
        <taxon>Burkholderiales</taxon>
        <taxon>Oxalobacteraceae</taxon>
        <taxon>Telluria group</taxon>
        <taxon>Duganella</taxon>
    </lineage>
</organism>
<proteinExistence type="predicted"/>
<evidence type="ECO:0000259" key="2">
    <source>
        <dbReference type="PROSITE" id="PS51819"/>
    </source>
</evidence>
<keyword evidence="1" id="KW-0479">Metal-binding</keyword>
<protein>
    <submittedName>
        <fullName evidence="3">Glyoxalase</fullName>
    </submittedName>
</protein>
<dbReference type="InterPro" id="IPR037523">
    <property type="entry name" value="VOC_core"/>
</dbReference>
<accession>A0A6I2KW75</accession>
<evidence type="ECO:0000256" key="1">
    <source>
        <dbReference type="ARBA" id="ARBA00022723"/>
    </source>
</evidence>
<dbReference type="InterPro" id="IPR029068">
    <property type="entry name" value="Glyas_Bleomycin-R_OHBP_Dase"/>
</dbReference>
<name>A0A6I2KW75_9BURK</name>
<dbReference type="PROSITE" id="PS51819">
    <property type="entry name" value="VOC"/>
    <property type="match status" value="1"/>
</dbReference>
<gene>
    <name evidence="3" type="ORF">GJ699_07270</name>
</gene>
<dbReference type="SUPFAM" id="SSF54593">
    <property type="entry name" value="Glyoxalase/Bleomycin resistance protein/Dihydroxybiphenyl dioxygenase"/>
    <property type="match status" value="1"/>
</dbReference>
<keyword evidence="4" id="KW-1185">Reference proteome</keyword>
<dbReference type="GO" id="GO:0004462">
    <property type="term" value="F:lactoylglutathione lyase activity"/>
    <property type="evidence" value="ECO:0007669"/>
    <property type="project" value="InterPro"/>
</dbReference>
<dbReference type="GO" id="GO:0046872">
    <property type="term" value="F:metal ion binding"/>
    <property type="evidence" value="ECO:0007669"/>
    <property type="project" value="UniProtKB-KW"/>
</dbReference>
<dbReference type="PROSITE" id="PS00934">
    <property type="entry name" value="GLYOXALASE_I_1"/>
    <property type="match status" value="1"/>
</dbReference>
<dbReference type="RefSeq" id="WP_154374590.1">
    <property type="nucleotide sequence ID" value="NZ_WKJK01000003.1"/>
</dbReference>
<comment type="caution">
    <text evidence="3">The sequence shown here is derived from an EMBL/GenBank/DDBJ whole genome shotgun (WGS) entry which is preliminary data.</text>
</comment>
<feature type="domain" description="VOC" evidence="2">
    <location>
        <begin position="155"/>
        <end position="272"/>
    </location>
</feature>
<dbReference type="Gene3D" id="3.10.180.10">
    <property type="entry name" value="2,3-Dihydroxybiphenyl 1,2-Dioxygenase, domain 1"/>
    <property type="match status" value="1"/>
</dbReference>
<dbReference type="AlphaFoldDB" id="A0A6I2KW75"/>